<comment type="caution">
    <text evidence="2">The sequence shown here is derived from an EMBL/GenBank/DDBJ whole genome shotgun (WGS) entry which is preliminary data.</text>
</comment>
<name>A0AAJ2X769_XANCA</name>
<dbReference type="AlphaFoldDB" id="A0AAJ2X769"/>
<dbReference type="RefSeq" id="WP_228427218.1">
    <property type="nucleotide sequence ID" value="NZ_JAJFNJ020000003.1"/>
</dbReference>
<organism evidence="2 3">
    <name type="scientific">Xanthomonas campestris pv. papavericola</name>
    <dbReference type="NCBI Taxonomy" id="487881"/>
    <lineage>
        <taxon>Bacteria</taxon>
        <taxon>Pseudomonadati</taxon>
        <taxon>Pseudomonadota</taxon>
        <taxon>Gammaproteobacteria</taxon>
        <taxon>Lysobacterales</taxon>
        <taxon>Lysobacteraceae</taxon>
        <taxon>Xanthomonas</taxon>
    </lineage>
</organism>
<keyword evidence="1" id="KW-0812">Transmembrane</keyword>
<evidence type="ECO:0000313" key="3">
    <source>
        <dbReference type="Proteomes" id="UP001297361"/>
    </source>
</evidence>
<dbReference type="Proteomes" id="UP001297361">
    <property type="component" value="Unassembled WGS sequence"/>
</dbReference>
<proteinExistence type="predicted"/>
<keyword evidence="1" id="KW-0472">Membrane</keyword>
<dbReference type="EMBL" id="JAJFNJ020000003">
    <property type="protein sequence ID" value="MEC3889794.1"/>
    <property type="molecule type" value="Genomic_DNA"/>
</dbReference>
<feature type="transmembrane region" description="Helical" evidence="1">
    <location>
        <begin position="22"/>
        <end position="45"/>
    </location>
</feature>
<feature type="transmembrane region" description="Helical" evidence="1">
    <location>
        <begin position="66"/>
        <end position="89"/>
    </location>
</feature>
<accession>A0AAJ2X769</accession>
<dbReference type="InterPro" id="IPR019670">
    <property type="entry name" value="DUF2523"/>
</dbReference>
<evidence type="ECO:0000256" key="1">
    <source>
        <dbReference type="SAM" id="Phobius"/>
    </source>
</evidence>
<reference evidence="2" key="1">
    <citation type="submission" date="2021-10" db="EMBL/GenBank/DDBJ databases">
        <authorList>
            <person name="Hussein R."/>
            <person name="Harrison J."/>
            <person name="Studholme D.J."/>
            <person name="Vicente J."/>
            <person name="Grant M."/>
        </authorList>
    </citation>
    <scope>NUCLEOTIDE SEQUENCE</scope>
    <source>
        <strain evidence="2">NCPPB 2970</strain>
    </source>
</reference>
<gene>
    <name evidence="2" type="ORF">LLE72_019070</name>
</gene>
<evidence type="ECO:0000313" key="2">
    <source>
        <dbReference type="EMBL" id="MEC3889794.1"/>
    </source>
</evidence>
<reference evidence="2" key="2">
    <citation type="submission" date="2024-01" db="EMBL/GenBank/DDBJ databases">
        <title>Long-read genome sequencing of X. campestris pv. papavericola.</title>
        <authorList>
            <person name="Hussain R.M.F."/>
            <person name="Greer S."/>
            <person name="Harrison J."/>
            <person name="Grant M."/>
            <person name="Vicente J."/>
            <person name="Studholme D.J."/>
        </authorList>
    </citation>
    <scope>NUCLEOTIDE SEQUENCE</scope>
    <source>
        <strain evidence="2">NCPPB 2970</strain>
    </source>
</reference>
<keyword evidence="1" id="KW-1133">Transmembrane helix</keyword>
<dbReference type="Pfam" id="PF10734">
    <property type="entry name" value="DUF2523"/>
    <property type="match status" value="1"/>
</dbReference>
<sequence length="106" mass="11357">MGMVWEWITKGIFFFLGKLKDIAAGIVGKILSSFGLTIVSFEAVLPRLKELITEQASGLSGPTMDFLGYLGVGQAMSMVLSALTIQMAWKVFIIPKTVADQLGAGS</sequence>
<protein>
    <submittedName>
        <fullName evidence="2">DUF2523 family protein</fullName>
    </submittedName>
</protein>